<feature type="compositionally biased region" description="Low complexity" evidence="1">
    <location>
        <begin position="106"/>
        <end position="116"/>
    </location>
</feature>
<feature type="compositionally biased region" description="Polar residues" evidence="1">
    <location>
        <begin position="128"/>
        <end position="140"/>
    </location>
</feature>
<feature type="region of interest" description="Disordered" evidence="1">
    <location>
        <begin position="207"/>
        <end position="248"/>
    </location>
</feature>
<feature type="compositionally biased region" description="Gly residues" evidence="1">
    <location>
        <begin position="282"/>
        <end position="291"/>
    </location>
</feature>
<feature type="compositionally biased region" description="Basic and acidic residues" evidence="1">
    <location>
        <begin position="354"/>
        <end position="367"/>
    </location>
</feature>
<gene>
    <name evidence="2" type="ORF">QBC47DRAFT_393355</name>
</gene>
<feature type="compositionally biased region" description="Low complexity" evidence="1">
    <location>
        <begin position="292"/>
        <end position="315"/>
    </location>
</feature>
<organism evidence="2 3">
    <name type="scientific">Echria macrotheca</name>
    <dbReference type="NCBI Taxonomy" id="438768"/>
    <lineage>
        <taxon>Eukaryota</taxon>
        <taxon>Fungi</taxon>
        <taxon>Dikarya</taxon>
        <taxon>Ascomycota</taxon>
        <taxon>Pezizomycotina</taxon>
        <taxon>Sordariomycetes</taxon>
        <taxon>Sordariomycetidae</taxon>
        <taxon>Sordariales</taxon>
        <taxon>Schizotheciaceae</taxon>
        <taxon>Echria</taxon>
    </lineage>
</organism>
<reference evidence="2" key="1">
    <citation type="submission" date="2023-06" db="EMBL/GenBank/DDBJ databases">
        <title>Genome-scale phylogeny and comparative genomics of the fungal order Sordariales.</title>
        <authorList>
            <consortium name="Lawrence Berkeley National Laboratory"/>
            <person name="Hensen N."/>
            <person name="Bonometti L."/>
            <person name="Westerberg I."/>
            <person name="Brannstrom I.O."/>
            <person name="Guillou S."/>
            <person name="Cros-Aarteil S."/>
            <person name="Calhoun S."/>
            <person name="Haridas S."/>
            <person name="Kuo A."/>
            <person name="Mondo S."/>
            <person name="Pangilinan J."/>
            <person name="Riley R."/>
            <person name="Labutti K."/>
            <person name="Andreopoulos B."/>
            <person name="Lipzen A."/>
            <person name="Chen C."/>
            <person name="Yanf M."/>
            <person name="Daum C."/>
            <person name="Ng V."/>
            <person name="Clum A."/>
            <person name="Steindorff A."/>
            <person name="Ohm R."/>
            <person name="Martin F."/>
            <person name="Silar P."/>
            <person name="Natvig D."/>
            <person name="Lalanne C."/>
            <person name="Gautier V."/>
            <person name="Ament-Velasquez S.L."/>
            <person name="Kruys A."/>
            <person name="Hutchinson M.I."/>
            <person name="Powell A.J."/>
            <person name="Barry K."/>
            <person name="Miller A.N."/>
            <person name="Grigoriev I.V."/>
            <person name="Debuchy R."/>
            <person name="Gladieux P."/>
            <person name="Thoren M.H."/>
            <person name="Johannesson H."/>
        </authorList>
    </citation>
    <scope>NUCLEOTIDE SEQUENCE</scope>
    <source>
        <strain evidence="2">PSN4</strain>
    </source>
</reference>
<evidence type="ECO:0000313" key="3">
    <source>
        <dbReference type="Proteomes" id="UP001239445"/>
    </source>
</evidence>
<keyword evidence="3" id="KW-1185">Reference proteome</keyword>
<feature type="compositionally biased region" description="Low complexity" evidence="1">
    <location>
        <begin position="22"/>
        <end position="31"/>
    </location>
</feature>
<evidence type="ECO:0000313" key="2">
    <source>
        <dbReference type="EMBL" id="KAK1750723.1"/>
    </source>
</evidence>
<feature type="region of interest" description="Disordered" evidence="1">
    <location>
        <begin position="91"/>
        <end position="169"/>
    </location>
</feature>
<protein>
    <submittedName>
        <fullName evidence="2">Uncharacterized protein</fullName>
    </submittedName>
</protein>
<feature type="compositionally biased region" description="Polar residues" evidence="1">
    <location>
        <begin position="32"/>
        <end position="45"/>
    </location>
</feature>
<comment type="caution">
    <text evidence="2">The sequence shown here is derived from an EMBL/GenBank/DDBJ whole genome shotgun (WGS) entry which is preliminary data.</text>
</comment>
<sequence length="403" mass="43452">MAETPRRDLRTGIRDQWRRILRSYSSSSPRSTTKAAPTRHSTTPLLFSGTPSSSLTAAATTASSTITAVATPSAANLLTFSLLPAAEAEEEVLSSSTSPSSPPPTASISSTTLAPSQPTSQPRKHKMSNSPDYRLTSGNGFTPLRAAPPTPPRPKKKRPNNDWRPVPWPKPKPIPPIVFMPTTSFGDLPSSSSSDFFSRIIPSHSNLLPKVAKPGKKDVDKKRSRKGKEIDRRPYFPPSPPKLLEDDDDDKNEFKWFRVSPVDTFCHCGCGRVASGSSSSRGNGGDGGGGDISSDMLLDIISSPEMKMSSSNSEETVQLSPVPRSAMEDALGLRMYYDSIQEEDGGSMSDDQENQEKAEEGPSDLRKFFMAWKAPGAKKEEKGGGGAREGWRGLSRTAPGALV</sequence>
<feature type="region of interest" description="Disordered" evidence="1">
    <location>
        <begin position="275"/>
        <end position="325"/>
    </location>
</feature>
<feature type="region of interest" description="Disordered" evidence="1">
    <location>
        <begin position="341"/>
        <end position="403"/>
    </location>
</feature>
<accession>A0AAJ0B5E9</accession>
<feature type="compositionally biased region" description="Acidic residues" evidence="1">
    <location>
        <begin position="341"/>
        <end position="353"/>
    </location>
</feature>
<dbReference type="AlphaFoldDB" id="A0AAJ0B5E9"/>
<dbReference type="Proteomes" id="UP001239445">
    <property type="component" value="Unassembled WGS sequence"/>
</dbReference>
<evidence type="ECO:0000256" key="1">
    <source>
        <dbReference type="SAM" id="MobiDB-lite"/>
    </source>
</evidence>
<proteinExistence type="predicted"/>
<feature type="non-terminal residue" evidence="2">
    <location>
        <position position="403"/>
    </location>
</feature>
<dbReference type="EMBL" id="MU839845">
    <property type="protein sequence ID" value="KAK1750723.1"/>
    <property type="molecule type" value="Genomic_DNA"/>
</dbReference>
<feature type="compositionally biased region" description="Basic and acidic residues" evidence="1">
    <location>
        <begin position="215"/>
        <end position="234"/>
    </location>
</feature>
<name>A0AAJ0B5E9_9PEZI</name>
<feature type="region of interest" description="Disordered" evidence="1">
    <location>
        <begin position="20"/>
        <end position="53"/>
    </location>
</feature>